<evidence type="ECO:0000313" key="3">
    <source>
        <dbReference type="WBParaSite" id="HCON_00141700-00001"/>
    </source>
</evidence>
<dbReference type="AlphaFoldDB" id="A0A7I4YWH8"/>
<dbReference type="InterPro" id="IPR035940">
    <property type="entry name" value="CAP_sf"/>
</dbReference>
<dbReference type="OrthoDB" id="5796895at2759"/>
<dbReference type="CDD" id="cd05380">
    <property type="entry name" value="CAP_euk"/>
    <property type="match status" value="1"/>
</dbReference>
<protein>
    <submittedName>
        <fullName evidence="3">SCP domain-containing protein</fullName>
    </submittedName>
</protein>
<sequence length="266" mass="30444">CGNVSIRWMCSIALDSCVPSCPWSSIFAQTQSMDRRTMPASGQYVSYCEIVSFMVMVFGFSQHLIEAQTLNCFNNWLTSDDRHIFLDFHNAVRRIVALGRQPNVDEFLPSASNMYKMKWSCILEDEVNERLNRCDGKQQPLEGFGLNIHELTEFIPKQRPTMEIKRTLAEWWSVLDEHKINEPSSSVIAERFQKVANILHDRTTQIGCSYAFCNKLYIGCMYHLNGTTQDGNLYTEGPFCTHDTDCTIYQPSRCLDGLCIKGLFGV</sequence>
<dbReference type="SUPFAM" id="SSF55797">
    <property type="entry name" value="PR-1-like"/>
    <property type="match status" value="1"/>
</dbReference>
<dbReference type="Gene3D" id="3.40.33.10">
    <property type="entry name" value="CAP"/>
    <property type="match status" value="1"/>
</dbReference>
<dbReference type="WBParaSite" id="HCON_00141700-00001">
    <property type="protein sequence ID" value="HCON_00141700-00001"/>
    <property type="gene ID" value="HCON_00141700"/>
</dbReference>
<dbReference type="InterPro" id="IPR014044">
    <property type="entry name" value="CAP_dom"/>
</dbReference>
<name>A0A7I4YWH8_HAECO</name>
<dbReference type="Proteomes" id="UP000025227">
    <property type="component" value="Unplaced"/>
</dbReference>
<keyword evidence="2" id="KW-1185">Reference proteome</keyword>
<feature type="domain" description="SCP" evidence="1">
    <location>
        <begin position="80"/>
        <end position="230"/>
    </location>
</feature>
<accession>A0A7I4YWH8</accession>
<reference evidence="3" key="1">
    <citation type="submission" date="2020-12" db="UniProtKB">
        <authorList>
            <consortium name="WormBaseParasite"/>
        </authorList>
    </citation>
    <scope>IDENTIFICATION</scope>
    <source>
        <strain evidence="3">MHco3</strain>
    </source>
</reference>
<dbReference type="SMART" id="SM00198">
    <property type="entry name" value="SCP"/>
    <property type="match status" value="1"/>
</dbReference>
<dbReference type="Pfam" id="PF00188">
    <property type="entry name" value="CAP"/>
    <property type="match status" value="1"/>
</dbReference>
<evidence type="ECO:0000313" key="2">
    <source>
        <dbReference type="Proteomes" id="UP000025227"/>
    </source>
</evidence>
<evidence type="ECO:0000259" key="1">
    <source>
        <dbReference type="SMART" id="SM00198"/>
    </source>
</evidence>
<organism evidence="2 3">
    <name type="scientific">Haemonchus contortus</name>
    <name type="common">Barber pole worm</name>
    <dbReference type="NCBI Taxonomy" id="6289"/>
    <lineage>
        <taxon>Eukaryota</taxon>
        <taxon>Metazoa</taxon>
        <taxon>Ecdysozoa</taxon>
        <taxon>Nematoda</taxon>
        <taxon>Chromadorea</taxon>
        <taxon>Rhabditida</taxon>
        <taxon>Rhabditina</taxon>
        <taxon>Rhabditomorpha</taxon>
        <taxon>Strongyloidea</taxon>
        <taxon>Trichostrongylidae</taxon>
        <taxon>Haemonchus</taxon>
    </lineage>
</organism>
<proteinExistence type="predicted"/>